<dbReference type="AlphaFoldDB" id="A0A8H6HRT0"/>
<evidence type="ECO:0000313" key="1">
    <source>
        <dbReference type="EMBL" id="KAF6751252.1"/>
    </source>
</evidence>
<comment type="caution">
    <text evidence="1">The sequence shown here is derived from an EMBL/GenBank/DDBJ whole genome shotgun (WGS) entry which is preliminary data.</text>
</comment>
<proteinExistence type="predicted"/>
<reference evidence="1 2" key="1">
    <citation type="submission" date="2020-07" db="EMBL/GenBank/DDBJ databases">
        <title>Comparative genomics of pyrophilous fungi reveals a link between fire events and developmental genes.</title>
        <authorList>
            <consortium name="DOE Joint Genome Institute"/>
            <person name="Steindorff A.S."/>
            <person name="Carver A."/>
            <person name="Calhoun S."/>
            <person name="Stillman K."/>
            <person name="Liu H."/>
            <person name="Lipzen A."/>
            <person name="Pangilinan J."/>
            <person name="Labutti K."/>
            <person name="Bruns T.D."/>
            <person name="Grigoriev I.V."/>
        </authorList>
    </citation>
    <scope>NUCLEOTIDE SEQUENCE [LARGE SCALE GENOMIC DNA]</scope>
    <source>
        <strain evidence="1 2">CBS 144469</strain>
    </source>
</reference>
<organism evidence="1 2">
    <name type="scientific">Ephemerocybe angulata</name>
    <dbReference type="NCBI Taxonomy" id="980116"/>
    <lineage>
        <taxon>Eukaryota</taxon>
        <taxon>Fungi</taxon>
        <taxon>Dikarya</taxon>
        <taxon>Basidiomycota</taxon>
        <taxon>Agaricomycotina</taxon>
        <taxon>Agaricomycetes</taxon>
        <taxon>Agaricomycetidae</taxon>
        <taxon>Agaricales</taxon>
        <taxon>Agaricineae</taxon>
        <taxon>Psathyrellaceae</taxon>
        <taxon>Ephemerocybe</taxon>
    </lineage>
</organism>
<name>A0A8H6HRT0_9AGAR</name>
<keyword evidence="2" id="KW-1185">Reference proteome</keyword>
<dbReference type="EMBL" id="JACGCI010000051">
    <property type="protein sequence ID" value="KAF6751252.1"/>
    <property type="molecule type" value="Genomic_DNA"/>
</dbReference>
<evidence type="ECO:0000313" key="2">
    <source>
        <dbReference type="Proteomes" id="UP000521943"/>
    </source>
</evidence>
<dbReference type="Proteomes" id="UP000521943">
    <property type="component" value="Unassembled WGS sequence"/>
</dbReference>
<protein>
    <submittedName>
        <fullName evidence="1">Uncharacterized protein</fullName>
    </submittedName>
</protein>
<gene>
    <name evidence="1" type="ORF">DFP72DRAFT_850891</name>
</gene>
<accession>A0A8H6HRT0</accession>
<sequence>MLSTTFIGPGSDEVVILKSREPFLQVLKAVHRRTNYPGETRRPAELIRCLDLAAEDPVLWGFIPSLVAPMSNLETIIFSGRTRSFRYFYDLPPSLLMSNPHSSPFPASLTGVLFSSPTFAVTLGDLKLLSLIIPQLERLQVTVFLSAGGSTPSLAPLFPSLKWLSIGGFRRQANDIEQPSSTSLTTLLSALSVESGLPNLARLDILTDMQLPGTFLDLHGPLLTILSVPSHHHRCIRAWSVFPRFSALEKLIVLLETKISALPRNPNIHLQEIVLICPPLPFISIRPNEPDFSILTQVDHFIGDIVSVAEAYVALRRISVSIPQWTPESDQWLRPSARG</sequence>